<comment type="caution">
    <text evidence="1">The sequence shown here is derived from an EMBL/GenBank/DDBJ whole genome shotgun (WGS) entry which is preliminary data.</text>
</comment>
<proteinExistence type="predicted"/>
<name>A0A4R3R6K6_9HYPH</name>
<organism evidence="1 2">
    <name type="scientific">Rhizobium azibense</name>
    <dbReference type="NCBI Taxonomy" id="1136135"/>
    <lineage>
        <taxon>Bacteria</taxon>
        <taxon>Pseudomonadati</taxon>
        <taxon>Pseudomonadota</taxon>
        <taxon>Alphaproteobacteria</taxon>
        <taxon>Hyphomicrobiales</taxon>
        <taxon>Rhizobiaceae</taxon>
        <taxon>Rhizobium/Agrobacterium group</taxon>
        <taxon>Rhizobium</taxon>
    </lineage>
</organism>
<gene>
    <name evidence="1" type="ORF">EV130_104358</name>
</gene>
<protein>
    <submittedName>
        <fullName evidence="1">Uncharacterized protein</fullName>
    </submittedName>
</protein>
<reference evidence="1 2" key="1">
    <citation type="submission" date="2019-03" db="EMBL/GenBank/DDBJ databases">
        <title>Genomic Encyclopedia of Type Strains, Phase IV (KMG-V): Genome sequencing to study the core and pangenomes of soil and plant-associated prokaryotes.</title>
        <authorList>
            <person name="Whitman W."/>
        </authorList>
    </citation>
    <scope>NUCLEOTIDE SEQUENCE [LARGE SCALE GENOMIC DNA]</scope>
    <source>
        <strain evidence="1 2">Gr42</strain>
    </source>
</reference>
<dbReference type="AlphaFoldDB" id="A0A4R3R6K6"/>
<dbReference type="EMBL" id="SMBJ01000004">
    <property type="protein sequence ID" value="TCU26746.1"/>
    <property type="molecule type" value="Genomic_DNA"/>
</dbReference>
<evidence type="ECO:0000313" key="2">
    <source>
        <dbReference type="Proteomes" id="UP000295547"/>
    </source>
</evidence>
<accession>A0A4R3R6K6</accession>
<sequence>MYDDIMIAEWIEAAFTPWGSRTDGNELADTAKDPTGLPGSVFCRKMIALTAYEAPMSNCSRTSGRRKLTAGTR</sequence>
<evidence type="ECO:0000313" key="1">
    <source>
        <dbReference type="EMBL" id="TCU26746.1"/>
    </source>
</evidence>
<keyword evidence="2" id="KW-1185">Reference proteome</keyword>
<dbReference type="Proteomes" id="UP000295547">
    <property type="component" value="Unassembled WGS sequence"/>
</dbReference>